<dbReference type="AlphaFoldDB" id="A0A5C8P2E0"/>
<name>A0A5C8P2E0_9BURK</name>
<dbReference type="InterPro" id="IPR009078">
    <property type="entry name" value="Ferritin-like_SF"/>
</dbReference>
<protein>
    <submittedName>
        <fullName evidence="2">Rubrerythrin</fullName>
    </submittedName>
</protein>
<dbReference type="SUPFAM" id="SSF47240">
    <property type="entry name" value="Ferritin-like"/>
    <property type="match status" value="1"/>
</dbReference>
<dbReference type="InterPro" id="IPR012347">
    <property type="entry name" value="Ferritin-like"/>
</dbReference>
<keyword evidence="3" id="KW-1185">Reference proteome</keyword>
<dbReference type="GO" id="GO:0016491">
    <property type="term" value="F:oxidoreductase activity"/>
    <property type="evidence" value="ECO:0007669"/>
    <property type="project" value="InterPro"/>
</dbReference>
<dbReference type="EMBL" id="VDUY01000002">
    <property type="protein sequence ID" value="TXL67323.1"/>
    <property type="molecule type" value="Genomic_DNA"/>
</dbReference>
<organism evidence="2 3">
    <name type="scientific">Zeimonas arvi</name>
    <dbReference type="NCBI Taxonomy" id="2498847"/>
    <lineage>
        <taxon>Bacteria</taxon>
        <taxon>Pseudomonadati</taxon>
        <taxon>Pseudomonadota</taxon>
        <taxon>Betaproteobacteria</taxon>
        <taxon>Burkholderiales</taxon>
        <taxon>Burkholderiaceae</taxon>
        <taxon>Zeimonas</taxon>
    </lineage>
</organism>
<evidence type="ECO:0000259" key="1">
    <source>
        <dbReference type="PROSITE" id="PS50905"/>
    </source>
</evidence>
<gene>
    <name evidence="2" type="ORF">FHP08_06890</name>
</gene>
<feature type="domain" description="Ferritin-like diiron" evidence="1">
    <location>
        <begin position="6"/>
        <end position="159"/>
    </location>
</feature>
<sequence length="173" mass="19575">MNPSRPVPPASLDALMRQAYTMEIDARMRYTDLADAMETHNNREVAALFRKMAEVEARHAARILTQMGWPAPPAPEPIAWHGFEAPETVPVDEVHYLMRPWHALALALAGEERAERFFAAIADTAADDAIRAAAIELRDEEREHVALIARWMEKVPKPQADWAEDPDPPRYTD</sequence>
<accession>A0A5C8P2E0</accession>
<dbReference type="RefSeq" id="WP_147703591.1">
    <property type="nucleotide sequence ID" value="NZ_VDUY01000002.1"/>
</dbReference>
<evidence type="ECO:0000313" key="3">
    <source>
        <dbReference type="Proteomes" id="UP000321548"/>
    </source>
</evidence>
<dbReference type="CDD" id="cd01045">
    <property type="entry name" value="Ferritin_like_AB"/>
    <property type="match status" value="1"/>
</dbReference>
<dbReference type="InterPro" id="IPR009040">
    <property type="entry name" value="Ferritin-like_diiron"/>
</dbReference>
<dbReference type="InterPro" id="IPR003251">
    <property type="entry name" value="Rr_diiron-bd_dom"/>
</dbReference>
<proteinExistence type="predicted"/>
<dbReference type="Gene3D" id="1.20.1260.10">
    <property type="match status" value="1"/>
</dbReference>
<reference evidence="2 3" key="1">
    <citation type="submission" date="2019-06" db="EMBL/GenBank/DDBJ databases">
        <title>Quisquiliibacterium sp. nov., isolated from a maize field.</title>
        <authorList>
            <person name="Lin S.-Y."/>
            <person name="Tsai C.-F."/>
            <person name="Young C.-C."/>
        </authorList>
    </citation>
    <scope>NUCLEOTIDE SEQUENCE [LARGE SCALE GENOMIC DNA]</scope>
    <source>
        <strain evidence="2 3">CC-CFT501</strain>
    </source>
</reference>
<dbReference type="Pfam" id="PF02915">
    <property type="entry name" value="Rubrerythrin"/>
    <property type="match status" value="1"/>
</dbReference>
<dbReference type="GO" id="GO:0046872">
    <property type="term" value="F:metal ion binding"/>
    <property type="evidence" value="ECO:0007669"/>
    <property type="project" value="InterPro"/>
</dbReference>
<dbReference type="OrthoDB" id="5765875at2"/>
<evidence type="ECO:0000313" key="2">
    <source>
        <dbReference type="EMBL" id="TXL67323.1"/>
    </source>
</evidence>
<dbReference type="Proteomes" id="UP000321548">
    <property type="component" value="Unassembled WGS sequence"/>
</dbReference>
<dbReference type="PROSITE" id="PS50905">
    <property type="entry name" value="FERRITIN_LIKE"/>
    <property type="match status" value="1"/>
</dbReference>
<comment type="caution">
    <text evidence="2">The sequence shown here is derived from an EMBL/GenBank/DDBJ whole genome shotgun (WGS) entry which is preliminary data.</text>
</comment>